<dbReference type="SUPFAM" id="SSF88659">
    <property type="entry name" value="Sigma3 and sigma4 domains of RNA polymerase sigma factors"/>
    <property type="match status" value="1"/>
</dbReference>
<dbReference type="InterPro" id="IPR036388">
    <property type="entry name" value="WH-like_DNA-bd_sf"/>
</dbReference>
<dbReference type="InterPro" id="IPR014327">
    <property type="entry name" value="RNA_pol_sigma70_bacteroid"/>
</dbReference>
<evidence type="ECO:0000256" key="1">
    <source>
        <dbReference type="ARBA" id="ARBA00010641"/>
    </source>
</evidence>
<dbReference type="Proteomes" id="UP000290261">
    <property type="component" value="Unassembled WGS sequence"/>
</dbReference>
<dbReference type="NCBIfam" id="TIGR02985">
    <property type="entry name" value="Sig70_bacteroi1"/>
    <property type="match status" value="1"/>
</dbReference>
<dbReference type="InterPro" id="IPR007627">
    <property type="entry name" value="RNA_pol_sigma70_r2"/>
</dbReference>
<dbReference type="Gene3D" id="1.10.1740.10">
    <property type="match status" value="1"/>
</dbReference>
<dbReference type="Pfam" id="PF08281">
    <property type="entry name" value="Sigma70_r4_2"/>
    <property type="match status" value="1"/>
</dbReference>
<protein>
    <recommendedName>
        <fullName evidence="9">RNA polymerase sigma-70 factor</fullName>
    </recommendedName>
</protein>
<feature type="domain" description="RNA polymerase sigma factor 70 region 4 type 2" evidence="6">
    <location>
        <begin position="117"/>
        <end position="166"/>
    </location>
</feature>
<dbReference type="Gene3D" id="1.10.10.10">
    <property type="entry name" value="Winged helix-like DNA-binding domain superfamily/Winged helix DNA-binding domain"/>
    <property type="match status" value="1"/>
</dbReference>
<dbReference type="GO" id="GO:0016987">
    <property type="term" value="F:sigma factor activity"/>
    <property type="evidence" value="ECO:0007669"/>
    <property type="project" value="UniProtKB-KW"/>
</dbReference>
<evidence type="ECO:0000259" key="5">
    <source>
        <dbReference type="Pfam" id="PF04542"/>
    </source>
</evidence>
<evidence type="ECO:0000256" key="4">
    <source>
        <dbReference type="ARBA" id="ARBA00023163"/>
    </source>
</evidence>
<dbReference type="AlphaFoldDB" id="A0A444VHQ3"/>
<comment type="caution">
    <text evidence="7">The sequence shown here is derived from an EMBL/GenBank/DDBJ whole genome shotgun (WGS) entry which is preliminary data.</text>
</comment>
<dbReference type="InterPro" id="IPR014284">
    <property type="entry name" value="RNA_pol_sigma-70_dom"/>
</dbReference>
<gene>
    <name evidence="7" type="ORF">DN53_05045</name>
</gene>
<name>A0A444VHQ3_9FLAO</name>
<dbReference type="NCBIfam" id="TIGR02937">
    <property type="entry name" value="sigma70-ECF"/>
    <property type="match status" value="1"/>
</dbReference>
<organism evidence="7 8">
    <name type="scientific">Flagellimonas olearia</name>
    <dbReference type="NCBI Taxonomy" id="552546"/>
    <lineage>
        <taxon>Bacteria</taxon>
        <taxon>Pseudomonadati</taxon>
        <taxon>Bacteroidota</taxon>
        <taxon>Flavobacteriia</taxon>
        <taxon>Flavobacteriales</taxon>
        <taxon>Flavobacteriaceae</taxon>
        <taxon>Flagellimonas</taxon>
    </lineage>
</organism>
<dbReference type="CDD" id="cd06171">
    <property type="entry name" value="Sigma70_r4"/>
    <property type="match status" value="1"/>
</dbReference>
<dbReference type="Pfam" id="PF04542">
    <property type="entry name" value="Sigma70_r2"/>
    <property type="match status" value="1"/>
</dbReference>
<dbReference type="GO" id="GO:0006352">
    <property type="term" value="P:DNA-templated transcription initiation"/>
    <property type="evidence" value="ECO:0007669"/>
    <property type="project" value="InterPro"/>
</dbReference>
<evidence type="ECO:0000313" key="8">
    <source>
        <dbReference type="Proteomes" id="UP000290261"/>
    </source>
</evidence>
<dbReference type="EMBL" id="JJMP01000010">
    <property type="protein sequence ID" value="RYC50292.1"/>
    <property type="molecule type" value="Genomic_DNA"/>
</dbReference>
<dbReference type="InterPro" id="IPR013324">
    <property type="entry name" value="RNA_pol_sigma_r3/r4-like"/>
</dbReference>
<dbReference type="InterPro" id="IPR013249">
    <property type="entry name" value="RNA_pol_sigma70_r4_t2"/>
</dbReference>
<accession>A0A444VHQ3</accession>
<reference evidence="7 8" key="1">
    <citation type="submission" date="2014-04" db="EMBL/GenBank/DDBJ databases">
        <title>Whole genome of Muricauda olearia.</title>
        <authorList>
            <person name="Zhang X.-H."/>
            <person name="Tang K."/>
        </authorList>
    </citation>
    <scope>NUCLEOTIDE SEQUENCE [LARGE SCALE GENOMIC DNA]</scope>
    <source>
        <strain evidence="7 8">Th120</strain>
    </source>
</reference>
<evidence type="ECO:0000259" key="6">
    <source>
        <dbReference type="Pfam" id="PF08281"/>
    </source>
</evidence>
<dbReference type="InterPro" id="IPR013325">
    <property type="entry name" value="RNA_pol_sigma_r2"/>
</dbReference>
<dbReference type="InterPro" id="IPR039425">
    <property type="entry name" value="RNA_pol_sigma-70-like"/>
</dbReference>
<keyword evidence="8" id="KW-1185">Reference proteome</keyword>
<evidence type="ECO:0000256" key="2">
    <source>
        <dbReference type="ARBA" id="ARBA00023015"/>
    </source>
</evidence>
<keyword evidence="3" id="KW-0731">Sigma factor</keyword>
<sequence length="187" mass="22318">MMENQKLIFKALQNRQEKALEKIFALYWKRLYIYAYSFTGDHQVSEDLVQEIFISLWEKSATTQIHQIEAYLFRGVKYRAINFLKQEQRKVSAEDTLKSEPISEGPEEHMDYLESKELFLKTMDKLPNRCRKVFYLSRVQGYNNKEIAQEMDISIRTVETHISNALSLFRLHYKNCLQILVLIFFNS</sequence>
<dbReference type="InterPro" id="IPR000792">
    <property type="entry name" value="Tscrpt_reg_LuxR_C"/>
</dbReference>
<comment type="similarity">
    <text evidence="1">Belongs to the sigma-70 factor family. ECF subfamily.</text>
</comment>
<keyword evidence="2" id="KW-0805">Transcription regulation</keyword>
<dbReference type="SUPFAM" id="SSF88946">
    <property type="entry name" value="Sigma2 domain of RNA polymerase sigma factors"/>
    <property type="match status" value="1"/>
</dbReference>
<evidence type="ECO:0000313" key="7">
    <source>
        <dbReference type="EMBL" id="RYC50292.1"/>
    </source>
</evidence>
<proteinExistence type="inferred from homology"/>
<dbReference type="GO" id="GO:0003677">
    <property type="term" value="F:DNA binding"/>
    <property type="evidence" value="ECO:0007669"/>
    <property type="project" value="InterPro"/>
</dbReference>
<evidence type="ECO:0008006" key="9">
    <source>
        <dbReference type="Google" id="ProtNLM"/>
    </source>
</evidence>
<feature type="domain" description="RNA polymerase sigma-70 region 2" evidence="5">
    <location>
        <begin position="27"/>
        <end position="89"/>
    </location>
</feature>
<evidence type="ECO:0000256" key="3">
    <source>
        <dbReference type="ARBA" id="ARBA00023082"/>
    </source>
</evidence>
<dbReference type="PANTHER" id="PTHR43133">
    <property type="entry name" value="RNA POLYMERASE ECF-TYPE SIGMA FACTO"/>
    <property type="match status" value="1"/>
</dbReference>
<dbReference type="RefSeq" id="WP_129655821.1">
    <property type="nucleotide sequence ID" value="NZ_ML142914.1"/>
</dbReference>
<dbReference type="PANTHER" id="PTHR43133:SF46">
    <property type="entry name" value="RNA POLYMERASE SIGMA-70 FACTOR ECF SUBFAMILY"/>
    <property type="match status" value="1"/>
</dbReference>
<dbReference type="PRINTS" id="PR00038">
    <property type="entry name" value="HTHLUXR"/>
</dbReference>
<keyword evidence="4" id="KW-0804">Transcription</keyword>